<reference evidence="2 3" key="1">
    <citation type="journal article" name="Nat. Commun.">
        <title>Undinarchaeota illuminate DPANN phylogeny and the impact of gene transfer on archaeal evolution.</title>
        <authorList>
            <person name="Dombrowski N."/>
            <person name="Williams T.A."/>
            <person name="Sun J."/>
            <person name="Woodcroft B.J."/>
            <person name="Lee J.H."/>
            <person name="Minh B.Q."/>
            <person name="Rinke C."/>
            <person name="Spang A."/>
        </authorList>
    </citation>
    <scope>NUCLEOTIDE SEQUENCE [LARGE SCALE GENOMIC DNA]</scope>
    <source>
        <strain evidence="2">MAG_bin1129</strain>
    </source>
</reference>
<organism evidence="2 3">
    <name type="scientific">Candidatus Naiadarchaeum limnaeum</name>
    <dbReference type="NCBI Taxonomy" id="2756139"/>
    <lineage>
        <taxon>Archaea</taxon>
        <taxon>Candidatus Undinarchaeota</taxon>
        <taxon>Candidatus Undinarchaeia</taxon>
        <taxon>Candidatus Naiadarchaeales</taxon>
        <taxon>Candidatus Naiadarchaeaceae</taxon>
        <taxon>Candidatus Naiadarchaeum</taxon>
    </lineage>
</organism>
<dbReference type="GO" id="GO:0005506">
    <property type="term" value="F:iron ion binding"/>
    <property type="evidence" value="ECO:0007669"/>
    <property type="project" value="TreeGrafter"/>
</dbReference>
<dbReference type="InterPro" id="IPR016092">
    <property type="entry name" value="ATAP"/>
</dbReference>
<evidence type="ECO:0000313" key="3">
    <source>
        <dbReference type="Proteomes" id="UP000646946"/>
    </source>
</evidence>
<name>A0A832V567_9ARCH</name>
<dbReference type="Gene3D" id="2.60.300.12">
    <property type="entry name" value="HesB-like domain"/>
    <property type="match status" value="1"/>
</dbReference>
<feature type="domain" description="Core" evidence="1">
    <location>
        <begin position="11"/>
        <end position="113"/>
    </location>
</feature>
<dbReference type="SUPFAM" id="SSF89360">
    <property type="entry name" value="HesB-like domain"/>
    <property type="match status" value="1"/>
</dbReference>
<comment type="caution">
    <text evidence="2">The sequence shown here is derived from an EMBL/GenBank/DDBJ whole genome shotgun (WGS) entry which is preliminary data.</text>
</comment>
<dbReference type="GO" id="GO:0051539">
    <property type="term" value="F:4 iron, 4 sulfur cluster binding"/>
    <property type="evidence" value="ECO:0007669"/>
    <property type="project" value="TreeGrafter"/>
</dbReference>
<dbReference type="GO" id="GO:0051537">
    <property type="term" value="F:2 iron, 2 sulfur cluster binding"/>
    <property type="evidence" value="ECO:0007669"/>
    <property type="project" value="TreeGrafter"/>
</dbReference>
<evidence type="ECO:0000313" key="2">
    <source>
        <dbReference type="EMBL" id="HIK00465.1"/>
    </source>
</evidence>
<accession>A0A832V567</accession>
<dbReference type="InterPro" id="IPR035903">
    <property type="entry name" value="HesB-like_dom_sf"/>
</dbReference>
<dbReference type="GO" id="GO:0016226">
    <property type="term" value="P:iron-sulfur cluster assembly"/>
    <property type="evidence" value="ECO:0007669"/>
    <property type="project" value="InterPro"/>
</dbReference>
<dbReference type="InterPro" id="IPR000361">
    <property type="entry name" value="ATAP_core_dom"/>
</dbReference>
<dbReference type="PANTHER" id="PTHR43011:SF1">
    <property type="entry name" value="IRON-SULFUR CLUSTER ASSEMBLY 2 HOMOLOG, MITOCHONDRIAL"/>
    <property type="match status" value="1"/>
</dbReference>
<dbReference type="FunFam" id="2.60.300.12:FF:000013">
    <property type="entry name" value="Iron-sulfur assembly protein 2"/>
    <property type="match status" value="1"/>
</dbReference>
<protein>
    <submittedName>
        <fullName evidence="2">Iron-sulfur cluster assembly accessory protein</fullName>
    </submittedName>
</protein>
<gene>
    <name evidence="2" type="ORF">H1016_02920</name>
</gene>
<dbReference type="EMBL" id="DVAB01000024">
    <property type="protein sequence ID" value="HIK00465.1"/>
    <property type="molecule type" value="Genomic_DNA"/>
</dbReference>
<dbReference type="Proteomes" id="UP000646946">
    <property type="component" value="Unassembled WGS sequence"/>
</dbReference>
<proteinExistence type="predicted"/>
<dbReference type="PANTHER" id="PTHR43011">
    <property type="entry name" value="IRON-SULFUR CLUSTER ASSEMBLY 2 HOMOLOG, MITOCHONDRIAL"/>
    <property type="match status" value="1"/>
</dbReference>
<dbReference type="NCBIfam" id="TIGR00049">
    <property type="entry name" value="iron-sulfur cluster assembly accessory protein"/>
    <property type="match status" value="1"/>
</dbReference>
<evidence type="ECO:0000259" key="1">
    <source>
        <dbReference type="Pfam" id="PF01521"/>
    </source>
</evidence>
<dbReference type="AlphaFoldDB" id="A0A832V567"/>
<sequence length="116" mass="12771">MEPKIQQEVEKVTITDFAVEKVKAIMQRENKADYGLRIRILPGGCAGFTYDFVLDKNQAADDVAIEKSGLKVIVDKFSLSMMKNAVIDYVESLQGSGFKVNNENFKSSCGCGDSHG</sequence>
<keyword evidence="3" id="KW-1185">Reference proteome</keyword>
<dbReference type="Pfam" id="PF01521">
    <property type="entry name" value="Fe-S_biosyn"/>
    <property type="match status" value="1"/>
</dbReference>